<comment type="caution">
    <text evidence="3">The sequence shown here is derived from an EMBL/GenBank/DDBJ whole genome shotgun (WGS) entry which is preliminary data.</text>
</comment>
<protein>
    <recommendedName>
        <fullName evidence="2">SWIM-type domain-containing protein</fullName>
    </recommendedName>
</protein>
<evidence type="ECO:0000259" key="2">
    <source>
        <dbReference type="PROSITE" id="PS50966"/>
    </source>
</evidence>
<name>A0AAV2T5X3_CALDB</name>
<evidence type="ECO:0000313" key="3">
    <source>
        <dbReference type="EMBL" id="CAL5132530.1"/>
    </source>
</evidence>
<dbReference type="Proteomes" id="UP001497525">
    <property type="component" value="Unassembled WGS sequence"/>
</dbReference>
<dbReference type="PANTHER" id="PTHR31569">
    <property type="entry name" value="SWIM-TYPE DOMAIN-CONTAINING PROTEIN"/>
    <property type="match status" value="1"/>
</dbReference>
<feature type="domain" description="SWIM-type" evidence="2">
    <location>
        <begin position="241"/>
        <end position="273"/>
    </location>
</feature>
<dbReference type="EMBL" id="CAXLJL010000127">
    <property type="protein sequence ID" value="CAL5132530.1"/>
    <property type="molecule type" value="Genomic_DNA"/>
</dbReference>
<dbReference type="PROSITE" id="PS50966">
    <property type="entry name" value="ZF_SWIM"/>
    <property type="match status" value="1"/>
</dbReference>
<keyword evidence="1" id="KW-0863">Zinc-finger</keyword>
<dbReference type="InterPro" id="IPR007527">
    <property type="entry name" value="Znf_SWIM"/>
</dbReference>
<evidence type="ECO:0000256" key="1">
    <source>
        <dbReference type="PROSITE-ProRule" id="PRU00325"/>
    </source>
</evidence>
<dbReference type="GO" id="GO:0008270">
    <property type="term" value="F:zinc ion binding"/>
    <property type="evidence" value="ECO:0007669"/>
    <property type="project" value="UniProtKB-KW"/>
</dbReference>
<evidence type="ECO:0000313" key="4">
    <source>
        <dbReference type="Proteomes" id="UP001497525"/>
    </source>
</evidence>
<accession>A0AAV2T5X3</accession>
<proteinExistence type="predicted"/>
<keyword evidence="1" id="KW-0862">Zinc</keyword>
<dbReference type="InterPro" id="IPR052579">
    <property type="entry name" value="Zinc_finger_SWIM"/>
</dbReference>
<dbReference type="PANTHER" id="PTHR31569:SF4">
    <property type="entry name" value="SWIM-TYPE DOMAIN-CONTAINING PROTEIN"/>
    <property type="match status" value="1"/>
</dbReference>
<gene>
    <name evidence="3" type="ORF">CDAUBV1_LOCUS5378</name>
</gene>
<reference evidence="3" key="1">
    <citation type="submission" date="2024-06" db="EMBL/GenBank/DDBJ databases">
        <authorList>
            <person name="Liu X."/>
            <person name="Lenzi L."/>
            <person name="Haldenby T S."/>
            <person name="Uol C."/>
        </authorList>
    </citation>
    <scope>NUCLEOTIDE SEQUENCE</scope>
</reference>
<organism evidence="3 4">
    <name type="scientific">Calicophoron daubneyi</name>
    <name type="common">Rumen fluke</name>
    <name type="synonym">Paramphistomum daubneyi</name>
    <dbReference type="NCBI Taxonomy" id="300641"/>
    <lineage>
        <taxon>Eukaryota</taxon>
        <taxon>Metazoa</taxon>
        <taxon>Spiralia</taxon>
        <taxon>Lophotrochozoa</taxon>
        <taxon>Platyhelminthes</taxon>
        <taxon>Trematoda</taxon>
        <taxon>Digenea</taxon>
        <taxon>Plagiorchiida</taxon>
        <taxon>Pronocephalata</taxon>
        <taxon>Paramphistomoidea</taxon>
        <taxon>Paramphistomidae</taxon>
        <taxon>Calicophoron</taxon>
    </lineage>
</organism>
<sequence length="421" mass="48825">MYALMRNEECSTYVTALLDFRDLMRDATKLQTFVVDLSYAQMNTIRTVFGGKKILLCQFHLLRAVHRKCKNKVVWHYVKKIMKTMSVIKFNALCQRLRRKFPGFYIYFSRVWLKHAHRWAVCYRSGTVCLANQTNNRAESAHRWLKEDLCAADSLFNCCKRIWLSSHQMLVDYMCEVALSRIRRPVVSFNNPLAGVVNRLTRYAAERILKEWDSSNSPMSVVGVAGKLKVMEEVFARRIAYSVDLKNSVCSCIFNQLYAMPCRHLVFAAMRAKVAVDTLLVNSRWLDFYQDGVKPPEVLFTDPPRREKKGKKSVVVTRRMNQLERCMSADTYDVMLDKMCTVMDAFEIAEMDDDAAPSQEDLHEIPPLRERISQPHTTSSHTTTGMVSCALLTLFNVHIRSSPRLHRHRSLYLRVPNRPNC</sequence>
<dbReference type="AlphaFoldDB" id="A0AAV2T5X3"/>
<keyword evidence="1" id="KW-0479">Metal-binding</keyword>